<dbReference type="PANTHER" id="PTHR22836:SF0">
    <property type="entry name" value="PRE-MRNA 3' END PROCESSING PROTEIN WDR33"/>
    <property type="match status" value="1"/>
</dbReference>
<dbReference type="GeneTree" id="ENSGT00730000111130"/>
<evidence type="ECO:0000256" key="3">
    <source>
        <dbReference type="ARBA" id="ARBA00022737"/>
    </source>
</evidence>
<dbReference type="Gene3D" id="2.130.10.10">
    <property type="entry name" value="YVTN repeat-like/Quinoprotein amine dehydrogenase"/>
    <property type="match status" value="2"/>
</dbReference>
<dbReference type="HOGENOM" id="CLU_369883_0_0_1"/>
<dbReference type="AlphaFoldDB" id="F7A7C3"/>
<name>F7A7C3_CIOIN</name>
<feature type="repeat" description="WD" evidence="5">
    <location>
        <begin position="371"/>
        <end position="413"/>
    </location>
</feature>
<reference evidence="7" key="3">
    <citation type="submission" date="2025-08" db="UniProtKB">
        <authorList>
            <consortium name="Ensembl"/>
        </authorList>
    </citation>
    <scope>IDENTIFICATION</scope>
</reference>
<dbReference type="InterPro" id="IPR001680">
    <property type="entry name" value="WD40_rpt"/>
</dbReference>
<accession>F7A7C3</accession>
<dbReference type="GO" id="GO:0005847">
    <property type="term" value="C:mRNA cleavage and polyadenylation specificity factor complex"/>
    <property type="evidence" value="ECO:0000318"/>
    <property type="project" value="GO_Central"/>
</dbReference>
<reference evidence="7" key="4">
    <citation type="submission" date="2025-09" db="UniProtKB">
        <authorList>
            <consortium name="Ensembl"/>
        </authorList>
    </citation>
    <scope>IDENTIFICATION</scope>
</reference>
<dbReference type="Pfam" id="PF00400">
    <property type="entry name" value="WD40"/>
    <property type="match status" value="7"/>
</dbReference>
<feature type="repeat" description="WD" evidence="5">
    <location>
        <begin position="158"/>
        <end position="190"/>
    </location>
</feature>
<evidence type="ECO:0000313" key="8">
    <source>
        <dbReference type="Proteomes" id="UP000008144"/>
    </source>
</evidence>
<dbReference type="InterPro" id="IPR036322">
    <property type="entry name" value="WD40_repeat_dom_sf"/>
</dbReference>
<proteinExistence type="predicted"/>
<evidence type="ECO:0000256" key="6">
    <source>
        <dbReference type="SAM" id="MobiDB-lite"/>
    </source>
</evidence>
<evidence type="ECO:0000256" key="4">
    <source>
        <dbReference type="ARBA" id="ARBA00023242"/>
    </source>
</evidence>
<evidence type="ECO:0000313" key="7">
    <source>
        <dbReference type="Ensembl" id="ENSCINP00000013797.3"/>
    </source>
</evidence>
<feature type="repeat" description="WD" evidence="5">
    <location>
        <begin position="200"/>
        <end position="241"/>
    </location>
</feature>
<dbReference type="PANTHER" id="PTHR22836">
    <property type="entry name" value="WD40 REPEAT PROTEIN"/>
    <property type="match status" value="1"/>
</dbReference>
<organism evidence="7 8">
    <name type="scientific">Ciona intestinalis</name>
    <name type="common">Transparent sea squirt</name>
    <name type="synonym">Ascidia intestinalis</name>
    <dbReference type="NCBI Taxonomy" id="7719"/>
    <lineage>
        <taxon>Eukaryota</taxon>
        <taxon>Metazoa</taxon>
        <taxon>Chordata</taxon>
        <taxon>Tunicata</taxon>
        <taxon>Ascidiacea</taxon>
        <taxon>Phlebobranchia</taxon>
        <taxon>Cionidae</taxon>
        <taxon>Ciona</taxon>
    </lineage>
</organism>
<dbReference type="PROSITE" id="PS50082">
    <property type="entry name" value="WD_REPEATS_2"/>
    <property type="match status" value="6"/>
</dbReference>
<dbReference type="Ensembl" id="ENSCINT00000013797.3">
    <property type="protein sequence ID" value="ENSCINP00000013797.3"/>
    <property type="gene ID" value="ENSCING00000006722.3"/>
</dbReference>
<keyword evidence="2 5" id="KW-0853">WD repeat</keyword>
<dbReference type="SUPFAM" id="SSF50978">
    <property type="entry name" value="WD40 repeat-like"/>
    <property type="match status" value="1"/>
</dbReference>
<feature type="repeat" description="WD" evidence="5">
    <location>
        <begin position="328"/>
        <end position="369"/>
    </location>
</feature>
<feature type="compositionally biased region" description="Basic and acidic residues" evidence="6">
    <location>
        <begin position="587"/>
        <end position="603"/>
    </location>
</feature>
<dbReference type="Proteomes" id="UP000008144">
    <property type="component" value="Chromosome 1"/>
</dbReference>
<reference evidence="8" key="1">
    <citation type="journal article" date="2002" name="Science">
        <title>The draft genome of Ciona intestinalis: insights into chordate and vertebrate origins.</title>
        <authorList>
            <person name="Dehal P."/>
            <person name="Satou Y."/>
            <person name="Campbell R.K."/>
            <person name="Chapman J."/>
            <person name="Degnan B."/>
            <person name="De Tomaso A."/>
            <person name="Davidson B."/>
            <person name="Di Gregorio A."/>
            <person name="Gelpke M."/>
            <person name="Goodstein D.M."/>
            <person name="Harafuji N."/>
            <person name="Hastings K.E."/>
            <person name="Ho I."/>
            <person name="Hotta K."/>
            <person name="Huang W."/>
            <person name="Kawashima T."/>
            <person name="Lemaire P."/>
            <person name="Martinez D."/>
            <person name="Meinertzhagen I.A."/>
            <person name="Necula S."/>
            <person name="Nonaka M."/>
            <person name="Putnam N."/>
            <person name="Rash S."/>
            <person name="Saiga H."/>
            <person name="Satake M."/>
            <person name="Terry A."/>
            <person name="Yamada L."/>
            <person name="Wang H.G."/>
            <person name="Awazu S."/>
            <person name="Azumi K."/>
            <person name="Boore J."/>
            <person name="Branno M."/>
            <person name="Chin-Bow S."/>
            <person name="DeSantis R."/>
            <person name="Doyle S."/>
            <person name="Francino P."/>
            <person name="Keys D.N."/>
            <person name="Haga S."/>
            <person name="Hayashi H."/>
            <person name="Hino K."/>
            <person name="Imai K.S."/>
            <person name="Inaba K."/>
            <person name="Kano S."/>
            <person name="Kobayashi K."/>
            <person name="Kobayashi M."/>
            <person name="Lee B.I."/>
            <person name="Makabe K.W."/>
            <person name="Manohar C."/>
            <person name="Matassi G."/>
            <person name="Medina M."/>
            <person name="Mochizuki Y."/>
            <person name="Mount S."/>
            <person name="Morishita T."/>
            <person name="Miura S."/>
            <person name="Nakayama A."/>
            <person name="Nishizaka S."/>
            <person name="Nomoto H."/>
            <person name="Ohta F."/>
            <person name="Oishi K."/>
            <person name="Rigoutsos I."/>
            <person name="Sano M."/>
            <person name="Sasaki A."/>
            <person name="Sasakura Y."/>
            <person name="Shoguchi E."/>
            <person name="Shin-i T."/>
            <person name="Spagnuolo A."/>
            <person name="Stainier D."/>
            <person name="Suzuki M.M."/>
            <person name="Tassy O."/>
            <person name="Takatori N."/>
            <person name="Tokuoka M."/>
            <person name="Yagi K."/>
            <person name="Yoshizaki F."/>
            <person name="Wada S."/>
            <person name="Zhang C."/>
            <person name="Hyatt P.D."/>
            <person name="Larimer F."/>
            <person name="Detter C."/>
            <person name="Doggett N."/>
            <person name="Glavina T."/>
            <person name="Hawkins T."/>
            <person name="Richardson P."/>
            <person name="Lucas S."/>
            <person name="Kohara Y."/>
            <person name="Levine M."/>
            <person name="Satoh N."/>
            <person name="Rokhsar D.S."/>
        </authorList>
    </citation>
    <scope>NUCLEOTIDE SEQUENCE [LARGE SCALE GENOMIC DNA]</scope>
</reference>
<evidence type="ECO:0000256" key="1">
    <source>
        <dbReference type="ARBA" id="ARBA00004123"/>
    </source>
</evidence>
<sequence length="753" mass="86929">MAAIFPNQNLMQPPDQRNEPNQQNQRYSRQYQPYVFQPNFLKQQMRQRELEKATHLGQLDATNQASMRALMQGRISGGNQMSAANLLDEANRKKSGRKVIDWTSSCTIYLERRRWQRESEDVPSLLPDASFSIEMQSTMAYKDSSCSSVATKFVRSATNKMKCPVYKVVWTPDGRRLVTGSASGEFTLWNGTAFNFETILQAHDSPVRAMSWSKNDAWLITGDNQGYIKYWQLNMNNVKMYQAHKDQACRSVCFGPTDAKFATASDDGTVRIWDFLRCQEEHILKGHGADVKQVDWHPQKGLLASASKDLHTPVKLWDPKSGQSLATVHAHKGTVMDIKWNRNGNWFLTASRDHLVKLYDIRNLKEEVQYFRGHKKEAFSVAWHPIHEEMFASGGSEGSIMYWQVGEDKEIGSLEGAHDSLIWSLAWHPLGHILVSGSNDHSTKFWTRNRPGDQMRDRYNLFPHNEDPAPIDRTTNKNDGGNIRITTSVIPGMGEVDAVVADVAKRDEEAQQKVGIPGLDWSFEEKNEFDRKNLIHDHRKKIPYSRPVPRLFAAAWDSNKEVARHRSPSPPRFKDQNYYPERRFHRPRDDRGPPDMPPDERGMEFHPRMEFQNRGEQEMLGDFPPQGIPPEQNFQRSLEENEQTEQMYRDPELNYDMQAMGDFGDPALLKHIERRPIDENFQSENFGHPRPPQGNFRGMPHNRGNMNNQQNHRPHGVMEYDNIVVHDDFAGYNQQQEFFVGDMQNNSFNKPIQ</sequence>
<feature type="region of interest" description="Disordered" evidence="6">
    <location>
        <begin position="561"/>
        <end position="603"/>
    </location>
</feature>
<feature type="compositionally biased region" description="Polar residues" evidence="6">
    <location>
        <begin position="1"/>
        <end position="11"/>
    </location>
</feature>
<dbReference type="SMART" id="SM00320">
    <property type="entry name" value="WD40"/>
    <property type="match status" value="7"/>
</dbReference>
<feature type="repeat" description="WD" evidence="5">
    <location>
        <begin position="415"/>
        <end position="446"/>
    </location>
</feature>
<keyword evidence="8" id="KW-1185">Reference proteome</keyword>
<dbReference type="PROSITE" id="PS50294">
    <property type="entry name" value="WD_REPEATS_REGION"/>
    <property type="match status" value="5"/>
</dbReference>
<dbReference type="FunFam" id="2.130.10.10:FF:000237">
    <property type="entry name" value="Flowering time control protein FY"/>
    <property type="match status" value="1"/>
</dbReference>
<dbReference type="EMBL" id="EAAA01000006">
    <property type="status" value="NOT_ANNOTATED_CDS"/>
    <property type="molecule type" value="Genomic_DNA"/>
</dbReference>
<keyword evidence="3" id="KW-0677">Repeat</keyword>
<feature type="region of interest" description="Disordered" evidence="6">
    <location>
        <begin position="1"/>
        <end position="25"/>
    </location>
</feature>
<feature type="repeat" description="WD" evidence="5">
    <location>
        <begin position="251"/>
        <end position="274"/>
    </location>
</feature>
<dbReference type="InterPro" id="IPR015943">
    <property type="entry name" value="WD40/YVTN_repeat-like_dom_sf"/>
</dbReference>
<evidence type="ECO:0000256" key="5">
    <source>
        <dbReference type="PROSITE-ProRule" id="PRU00221"/>
    </source>
</evidence>
<dbReference type="GO" id="GO:0031124">
    <property type="term" value="P:mRNA 3'-end processing"/>
    <property type="evidence" value="ECO:0007669"/>
    <property type="project" value="InterPro"/>
</dbReference>
<keyword evidence="4" id="KW-0539">Nucleus</keyword>
<reference evidence="7" key="2">
    <citation type="journal article" date="2008" name="Genome Biol.">
        <title>Improved genome assembly and evidence-based global gene model set for the chordate Ciona intestinalis: new insight into intron and operon populations.</title>
        <authorList>
            <person name="Satou Y."/>
            <person name="Mineta K."/>
            <person name="Ogasawara M."/>
            <person name="Sasakura Y."/>
            <person name="Shoguchi E."/>
            <person name="Ueno K."/>
            <person name="Yamada L."/>
            <person name="Matsumoto J."/>
            <person name="Wasserscheid J."/>
            <person name="Dewar K."/>
            <person name="Wiley G.B."/>
            <person name="Macmil S.L."/>
            <person name="Roe B.A."/>
            <person name="Zeller R.W."/>
            <person name="Hastings K.E."/>
            <person name="Lemaire P."/>
            <person name="Lindquist E."/>
            <person name="Endo T."/>
            <person name="Hotta K."/>
            <person name="Inaba K."/>
        </authorList>
    </citation>
    <scope>NUCLEOTIDE SEQUENCE [LARGE SCALE GENOMIC DNA]</scope>
    <source>
        <strain evidence="7">wild type</strain>
    </source>
</reference>
<dbReference type="InParanoid" id="F7A7C3"/>
<comment type="subcellular location">
    <subcellularLocation>
        <location evidence="1">Nucleus</location>
    </subcellularLocation>
</comment>
<evidence type="ECO:0000256" key="2">
    <source>
        <dbReference type="ARBA" id="ARBA00022574"/>
    </source>
</evidence>
<dbReference type="STRING" id="7719.ENSCINP00000013797"/>
<dbReference type="FunFam" id="2.130.10.10:FF:000963">
    <property type="entry name" value="AGAP001362-PA-like protein"/>
    <property type="match status" value="1"/>
</dbReference>
<dbReference type="InterPro" id="IPR045245">
    <property type="entry name" value="Pfs2-like"/>
</dbReference>
<protein>
    <submittedName>
        <fullName evidence="7">Uncharacterized protein</fullName>
    </submittedName>
</protein>
<dbReference type="CDD" id="cd00200">
    <property type="entry name" value="WD40"/>
    <property type="match status" value="1"/>
</dbReference>